<gene>
    <name evidence="3" type="ORF">AVDCRST_MAG05-1339</name>
</gene>
<dbReference type="InterPro" id="IPR029068">
    <property type="entry name" value="Glyas_Bleomycin-R_OHBP_Dase"/>
</dbReference>
<dbReference type="InterPro" id="IPR037523">
    <property type="entry name" value="VOC_core"/>
</dbReference>
<feature type="domain" description="VOC" evidence="2">
    <location>
        <begin position="180"/>
        <end position="300"/>
    </location>
</feature>
<dbReference type="SUPFAM" id="SSF54593">
    <property type="entry name" value="Glyoxalase/Bleomycin resistance protein/Dihydroxybiphenyl dioxygenase"/>
    <property type="match status" value="2"/>
</dbReference>
<dbReference type="PANTHER" id="PTHR43279">
    <property type="entry name" value="CATECHOL-2,3-DIOXYGENASE"/>
    <property type="match status" value="1"/>
</dbReference>
<reference evidence="3" key="1">
    <citation type="submission" date="2020-02" db="EMBL/GenBank/DDBJ databases">
        <authorList>
            <person name="Meier V. D."/>
        </authorList>
    </citation>
    <scope>NUCLEOTIDE SEQUENCE</scope>
    <source>
        <strain evidence="3">AVDCRST_MAG05</strain>
    </source>
</reference>
<proteinExistence type="predicted"/>
<name>A0A6J4RTG3_9ACTN</name>
<protein>
    <submittedName>
        <fullName evidence="3">Glyoxalase family protein</fullName>
    </submittedName>
</protein>
<dbReference type="Pfam" id="PF00903">
    <property type="entry name" value="Glyoxalase"/>
    <property type="match status" value="2"/>
</dbReference>
<evidence type="ECO:0000256" key="1">
    <source>
        <dbReference type="SAM" id="MobiDB-lite"/>
    </source>
</evidence>
<dbReference type="Gene3D" id="3.10.180.10">
    <property type="entry name" value="2,3-Dihydroxybiphenyl 1,2-Dioxygenase, domain 1"/>
    <property type="match status" value="2"/>
</dbReference>
<evidence type="ECO:0000259" key="2">
    <source>
        <dbReference type="PROSITE" id="PS51819"/>
    </source>
</evidence>
<dbReference type="AlphaFoldDB" id="A0A6J4RTG3"/>
<evidence type="ECO:0000313" key="3">
    <source>
        <dbReference type="EMBL" id="CAA9481673.1"/>
    </source>
</evidence>
<feature type="domain" description="VOC" evidence="2">
    <location>
        <begin position="23"/>
        <end position="138"/>
    </location>
</feature>
<organism evidence="3">
    <name type="scientific">uncultured Rubrobacteraceae bacterium</name>
    <dbReference type="NCBI Taxonomy" id="349277"/>
    <lineage>
        <taxon>Bacteria</taxon>
        <taxon>Bacillati</taxon>
        <taxon>Actinomycetota</taxon>
        <taxon>Rubrobacteria</taxon>
        <taxon>Rubrobacterales</taxon>
        <taxon>Rubrobacteraceae</taxon>
        <taxon>environmental samples</taxon>
    </lineage>
</organism>
<dbReference type="InterPro" id="IPR004360">
    <property type="entry name" value="Glyas_Fos-R_dOase_dom"/>
</dbReference>
<feature type="region of interest" description="Disordered" evidence="1">
    <location>
        <begin position="1"/>
        <end position="22"/>
    </location>
</feature>
<dbReference type="PROSITE" id="PS51819">
    <property type="entry name" value="VOC"/>
    <property type="match status" value="2"/>
</dbReference>
<sequence length="300" mass="31888">MTEQGNPSENGTDSQPRLPDTLRLGSVHLTVTDLDRSVGFYEKGIGLRLHRREDGVAAMGVGGEDLLVLYGEPGARRAGRHAGLYHYALLFPSREELARVAVRLAATRTPIQGASDHGTHEAIYLPDPDGNGIELAADRPRGLWPRPLDYAGGPHRLDVEGLMTAVGGEGPAARVGPSLVVGHVHLHVGDLQRGLGFYRDTLGFDLMTFMPGAAAFVSAGGYHHHLGFNVWRGEGVPPLPEGTVGLRHWTVVLERSVDVDAVGARAGAAGIATEDHGGGLLVRDPWGIAVLFVTPEALET</sequence>
<accession>A0A6J4RTG3</accession>
<feature type="compositionally biased region" description="Polar residues" evidence="1">
    <location>
        <begin position="1"/>
        <end position="15"/>
    </location>
</feature>
<dbReference type="EMBL" id="CADCVM010000146">
    <property type="protein sequence ID" value="CAA9481673.1"/>
    <property type="molecule type" value="Genomic_DNA"/>
</dbReference>
<dbReference type="PANTHER" id="PTHR43279:SF1">
    <property type="entry name" value="CATECHOL-2,3-DIOXYGENASE"/>
    <property type="match status" value="1"/>
</dbReference>